<comment type="similarity">
    <text evidence="3">Belongs to the glycosyl hydrolase 51 family.</text>
</comment>
<dbReference type="InterPro" id="IPR017853">
    <property type="entry name" value="GH"/>
</dbReference>
<dbReference type="EC" id="3.2.1.55" evidence="5"/>
<comment type="subunit">
    <text evidence="4">Homohexamer; trimer of dimers.</text>
</comment>
<feature type="domain" description="Alpha-L-arabinofuranosidase C-terminal" evidence="10">
    <location>
        <begin position="412"/>
        <end position="613"/>
    </location>
</feature>
<dbReference type="SUPFAM" id="SSF51445">
    <property type="entry name" value="(Trans)glycosidases"/>
    <property type="match status" value="2"/>
</dbReference>
<keyword evidence="9" id="KW-0732">Signal</keyword>
<comment type="caution">
    <text evidence="11">The sequence shown here is derived from an EMBL/GenBank/DDBJ whole genome shotgun (WGS) entry which is preliminary data.</text>
</comment>
<evidence type="ECO:0000256" key="9">
    <source>
        <dbReference type="SAM" id="SignalP"/>
    </source>
</evidence>
<evidence type="ECO:0000256" key="3">
    <source>
        <dbReference type="ARBA" id="ARBA00007186"/>
    </source>
</evidence>
<proteinExistence type="inferred from homology"/>
<organism evidence="11 12">
    <name type="scientific">Vallitalea longa</name>
    <dbReference type="NCBI Taxonomy" id="2936439"/>
    <lineage>
        <taxon>Bacteria</taxon>
        <taxon>Bacillati</taxon>
        <taxon>Bacillota</taxon>
        <taxon>Clostridia</taxon>
        <taxon>Lachnospirales</taxon>
        <taxon>Vallitaleaceae</taxon>
        <taxon>Vallitalea</taxon>
    </lineage>
</organism>
<dbReference type="InterPro" id="IPR010720">
    <property type="entry name" value="Alpha-L-AF_C"/>
</dbReference>
<dbReference type="Proteomes" id="UP001144256">
    <property type="component" value="Unassembled WGS sequence"/>
</dbReference>
<keyword evidence="8" id="KW-0326">Glycosidase</keyword>
<dbReference type="SMART" id="SM00813">
    <property type="entry name" value="Alpha-L-AF_C"/>
    <property type="match status" value="1"/>
</dbReference>
<dbReference type="PANTHER" id="PTHR43576">
    <property type="entry name" value="ALPHA-L-ARABINOFURANOSIDASE C-RELATED"/>
    <property type="match status" value="1"/>
</dbReference>
<gene>
    <name evidence="11" type="ORF">SH1V18_21720</name>
</gene>
<dbReference type="Pfam" id="PF22848">
    <property type="entry name" value="ASD1_dom"/>
    <property type="match status" value="1"/>
</dbReference>
<feature type="signal peptide" evidence="9">
    <location>
        <begin position="1"/>
        <end position="21"/>
    </location>
</feature>
<reference evidence="11" key="1">
    <citation type="submission" date="2022-06" db="EMBL/GenBank/DDBJ databases">
        <title>Vallitalea longa sp. nov., an anaerobic bacterium isolated from marine sediment.</title>
        <authorList>
            <person name="Hirano S."/>
            <person name="Terahara T."/>
            <person name="Mori K."/>
            <person name="Hamada M."/>
            <person name="Matsumoto R."/>
            <person name="Kobayashi T."/>
        </authorList>
    </citation>
    <scope>NUCLEOTIDE SEQUENCE</scope>
    <source>
        <strain evidence="11">SH18-1</strain>
    </source>
</reference>
<comment type="pathway">
    <text evidence="2">Glycan metabolism.</text>
</comment>
<dbReference type="GO" id="GO:0046373">
    <property type="term" value="P:L-arabinose metabolic process"/>
    <property type="evidence" value="ECO:0007669"/>
    <property type="project" value="InterPro"/>
</dbReference>
<protein>
    <recommendedName>
        <fullName evidence="5">non-reducing end alpha-L-arabinofuranosidase</fullName>
        <ecNumber evidence="5">3.2.1.55</ecNumber>
    </recommendedName>
</protein>
<evidence type="ECO:0000256" key="2">
    <source>
        <dbReference type="ARBA" id="ARBA00004881"/>
    </source>
</evidence>
<evidence type="ECO:0000313" key="12">
    <source>
        <dbReference type="Proteomes" id="UP001144256"/>
    </source>
</evidence>
<evidence type="ECO:0000256" key="8">
    <source>
        <dbReference type="ARBA" id="ARBA00023295"/>
    </source>
</evidence>
<dbReference type="EMBL" id="BRLB01000005">
    <property type="protein sequence ID" value="GKX29692.1"/>
    <property type="molecule type" value="Genomic_DNA"/>
</dbReference>
<dbReference type="SUPFAM" id="SSF51011">
    <property type="entry name" value="Glycosyl hydrolase domain"/>
    <property type="match status" value="1"/>
</dbReference>
<dbReference type="InterPro" id="IPR035992">
    <property type="entry name" value="Ricin_B-like_lectins"/>
</dbReference>
<evidence type="ECO:0000256" key="5">
    <source>
        <dbReference type="ARBA" id="ARBA00012670"/>
    </source>
</evidence>
<dbReference type="GO" id="GO:0046556">
    <property type="term" value="F:alpha-L-arabinofuranosidase activity"/>
    <property type="evidence" value="ECO:0007669"/>
    <property type="project" value="UniProtKB-EC"/>
</dbReference>
<dbReference type="Gene3D" id="2.80.10.50">
    <property type="match status" value="1"/>
</dbReference>
<comment type="catalytic activity">
    <reaction evidence="1">
        <text>Hydrolysis of terminal non-reducing alpha-L-arabinofuranoside residues in alpha-L-arabinosides.</text>
        <dbReference type="EC" id="3.2.1.55"/>
    </reaction>
</comment>
<dbReference type="InterPro" id="IPR013780">
    <property type="entry name" value="Glyco_hydro_b"/>
</dbReference>
<evidence type="ECO:0000256" key="1">
    <source>
        <dbReference type="ARBA" id="ARBA00001462"/>
    </source>
</evidence>
<dbReference type="InterPro" id="IPR055235">
    <property type="entry name" value="ASD1_cat"/>
</dbReference>
<evidence type="ECO:0000256" key="4">
    <source>
        <dbReference type="ARBA" id="ARBA00011165"/>
    </source>
</evidence>
<dbReference type="SUPFAM" id="SSF50370">
    <property type="entry name" value="Ricin B-like lectins"/>
    <property type="match status" value="1"/>
</dbReference>
<dbReference type="AlphaFoldDB" id="A0A9W5Y9E3"/>
<name>A0A9W5Y9E3_9FIRM</name>
<evidence type="ECO:0000259" key="10">
    <source>
        <dbReference type="SMART" id="SM00813"/>
    </source>
</evidence>
<evidence type="ECO:0000256" key="7">
    <source>
        <dbReference type="ARBA" id="ARBA00023277"/>
    </source>
</evidence>
<dbReference type="Gene3D" id="2.60.40.1180">
    <property type="entry name" value="Golgi alpha-mannosidase II"/>
    <property type="match status" value="1"/>
</dbReference>
<feature type="chain" id="PRO_5040978253" description="non-reducing end alpha-L-arabinofuranosidase" evidence="9">
    <location>
        <begin position="22"/>
        <end position="965"/>
    </location>
</feature>
<dbReference type="GO" id="GO:0000272">
    <property type="term" value="P:polysaccharide catabolic process"/>
    <property type="evidence" value="ECO:0007669"/>
    <property type="project" value="TreeGrafter"/>
</dbReference>
<dbReference type="PANTHER" id="PTHR43576:SF3">
    <property type="entry name" value="ALPHA-L-ARABINOFURANOSIDASE C"/>
    <property type="match status" value="1"/>
</dbReference>
<keyword evidence="12" id="KW-1185">Reference proteome</keyword>
<dbReference type="Gene3D" id="3.20.20.80">
    <property type="entry name" value="Glycosidases"/>
    <property type="match status" value="2"/>
</dbReference>
<sequence>MFKKNLEKCLLLMLLIICVTASIPTIAVSASSIAISVDANDVQHKISPYLFGVNHRVGNAGYRTWDTSGKGNGELYEPVVNSTKYIGTSVVRWTGGSINNTVRWQDGIGDWKTRGPWISPFGENKPYNSSYGITEHMKFVESLGNDATSIMVVPVLMVNEQEAADYVEYMNSSNDGSNPNGGIDWASKRAEDGHEEPYAIEYWELGNEQFGNWTYRWTDEAEKYANGGEETYTPGQIVGSNKKMGYAVKYYDWSDHESDGTADQEWYTVVNPIKEGSETVKVGLTTWIRVNDLANAGIGNYYEFDYDTGNITFGDGVNGNIPKSGETITVGYTVVKPGANALAAAMKAVDPNIKICFGEFAGNYMGDNIDAYVKHPYKHISKILKGKTFYYDILNKAKYTKTNEYGKEPVLSEWGIFDQNVKGPSGYEGHILKSLTASLFNSKFLFSLIENGSVKYALRHMLNTSDSDDTQNTSYSPDNGLIAPVEEGTYVNANALPFKMFRERLSENYITTTINGSPSALIGKVQLVEAVSAVNNDKTVLDIIVNNYDASDDYSVNINLDNFDPYTQAEVWTLNGSSIYTYNDSKYYDRVKITGKTIDNASSNFNYIFPAHSMTAIRFHKDEGGLPSSPVMPEKAPKPFTDFIDTFNGDTVEVKPPSFNVTNDGDCKATIQEIPTIADKSVQLSDNGLGNTDIIRNFTPIFGEFSINTKVMTSDSMKTVFYNMRDDCGTQGPTLKYEFNCLKYRDSNGNWNDICSIVSNTWYNIHLDVNISNNTYDVLVNNELKVQKAEFYNNIDHIKSVRFTTHGPDKDYSFFLSELETICNNDNVVPPIIPAVYKIEHKSTGKILQSNNNNVDMTDPITDTDQVKWEKLEYDATRFHLNNIGNDSTIKRLHSSSDIDWDVNLVEDIWSGANVQWKLIDAGEGWSRIQHISSGMWLHYNGTDSVNLVNSNNTGDNTKWRFIRQ</sequence>
<keyword evidence="7" id="KW-0119">Carbohydrate metabolism</keyword>
<evidence type="ECO:0000313" key="11">
    <source>
        <dbReference type="EMBL" id="GKX29692.1"/>
    </source>
</evidence>
<accession>A0A9W5Y9E3</accession>
<evidence type="ECO:0000256" key="6">
    <source>
        <dbReference type="ARBA" id="ARBA00022801"/>
    </source>
</evidence>
<keyword evidence="6" id="KW-0378">Hydrolase</keyword>
<dbReference type="RefSeq" id="WP_281815296.1">
    <property type="nucleotide sequence ID" value="NZ_BRLB01000005.1"/>
</dbReference>